<keyword evidence="5" id="KW-1185">Reference proteome</keyword>
<feature type="transmembrane region" description="Helical" evidence="1">
    <location>
        <begin position="173"/>
        <end position="191"/>
    </location>
</feature>
<feature type="transmembrane region" description="Helical" evidence="1">
    <location>
        <begin position="360"/>
        <end position="378"/>
    </location>
</feature>
<sequence length="686" mass="76946">MAGNGGVSVVSPLAFRVELEGLRGLLMLIIAFYHAGAQLFGSSFFSVDAFFVVSGYLMAAIIIKDMELGRFSLVDFYERRARRLLPALYLVVFTGVVFAYFVLPPVDYETLAESGIWALAMAGNVFFADAGPGYFSSSISLQPFMHLWSLGLEQQYYLLIPLVFLFFTRIGRGWLTFALFGLMLLSLSFAFSMATNENSARAYYIFSARVWEFLVGGLAAIYQCRIRKRVPLVAHRWLADLGFAMLLGVCFLASEHSLHPGGITLVPVSGVLLLLLFASEGSLAVRFLSWSPLVWLGGLSYSLYLWHQVFLAFGRWVFIDNFDLLIATSLLAVSVALSAVTRKYVEEPFRSATRVSKPKFWWGVACSTLVVFSVANYVDNKHGFRHRLPIAFVEETLQRSGSSSVSMTADGRDCRSKIEAGEICEIGDPEAMRTWALIGDSHASQYTASIDALFREANESGYLLARYTCGYAIGVRLVGDHEGLCEEHNESVQKWLLDNADIETVIVAERGPYYYSKQRYDNGSGARESGQKYWFEPKQKLRDMAYETAVLSSMMQPLRTLLEAGKRVVIIQPIPEFGWDVPRYFYRQVMRGQQEIDISIKSAVYDERTAPFRRAVDQVAGLESNLVVVDPKPVFCDEERCKAYKNGYLLYQDDDHLTRFGADQVVGRVASELGIAPLSSRIVTRF</sequence>
<dbReference type="RefSeq" id="WP_183409928.1">
    <property type="nucleotide sequence ID" value="NZ_JACHWY010000001.1"/>
</dbReference>
<name>A0A7W4Z5N7_9GAMM</name>
<feature type="transmembrane region" description="Helical" evidence="1">
    <location>
        <begin position="203"/>
        <end position="222"/>
    </location>
</feature>
<keyword evidence="1" id="KW-1133">Transmembrane helix</keyword>
<dbReference type="Pfam" id="PF01757">
    <property type="entry name" value="Acyl_transf_3"/>
    <property type="match status" value="1"/>
</dbReference>
<feature type="transmembrane region" description="Helical" evidence="1">
    <location>
        <begin position="322"/>
        <end position="340"/>
    </location>
</feature>
<dbReference type="GO" id="GO:0016020">
    <property type="term" value="C:membrane"/>
    <property type="evidence" value="ECO:0007669"/>
    <property type="project" value="TreeGrafter"/>
</dbReference>
<keyword evidence="1" id="KW-0472">Membrane</keyword>
<evidence type="ECO:0000256" key="1">
    <source>
        <dbReference type="SAM" id="Phobius"/>
    </source>
</evidence>
<dbReference type="Pfam" id="PF19040">
    <property type="entry name" value="SGNH"/>
    <property type="match status" value="1"/>
</dbReference>
<accession>A0A7W4Z5N7</accession>
<feature type="transmembrane region" description="Helical" evidence="1">
    <location>
        <begin position="234"/>
        <end position="253"/>
    </location>
</feature>
<comment type="caution">
    <text evidence="4">The sequence shown here is derived from an EMBL/GenBank/DDBJ whole genome shotgun (WGS) entry which is preliminary data.</text>
</comment>
<keyword evidence="1" id="KW-0812">Transmembrane</keyword>
<dbReference type="Proteomes" id="UP000537130">
    <property type="component" value="Unassembled WGS sequence"/>
</dbReference>
<dbReference type="PANTHER" id="PTHR23028">
    <property type="entry name" value="ACETYLTRANSFERASE"/>
    <property type="match status" value="1"/>
</dbReference>
<dbReference type="PANTHER" id="PTHR23028:SF53">
    <property type="entry name" value="ACYL_TRANSF_3 DOMAIN-CONTAINING PROTEIN"/>
    <property type="match status" value="1"/>
</dbReference>
<dbReference type="GO" id="GO:0000271">
    <property type="term" value="P:polysaccharide biosynthetic process"/>
    <property type="evidence" value="ECO:0007669"/>
    <property type="project" value="TreeGrafter"/>
</dbReference>
<reference evidence="4 5" key="1">
    <citation type="submission" date="2020-08" db="EMBL/GenBank/DDBJ databases">
        <title>Genomic Encyclopedia of Type Strains, Phase III (KMG-III): the genomes of soil and plant-associated and newly described type strains.</title>
        <authorList>
            <person name="Whitman W."/>
        </authorList>
    </citation>
    <scope>NUCLEOTIDE SEQUENCE [LARGE SCALE GENOMIC DNA]</scope>
    <source>
        <strain evidence="4 5">CECT 8654</strain>
    </source>
</reference>
<evidence type="ECO:0000259" key="3">
    <source>
        <dbReference type="Pfam" id="PF19040"/>
    </source>
</evidence>
<protein>
    <submittedName>
        <fullName evidence="4">Peptidoglycan/LPS O-acetylase OafA/YrhL</fullName>
    </submittedName>
</protein>
<feature type="transmembrane region" description="Helical" evidence="1">
    <location>
        <begin position="147"/>
        <end position="167"/>
    </location>
</feature>
<evidence type="ECO:0000313" key="4">
    <source>
        <dbReference type="EMBL" id="MBB3047297.1"/>
    </source>
</evidence>
<feature type="transmembrane region" description="Helical" evidence="1">
    <location>
        <begin position="21"/>
        <end position="37"/>
    </location>
</feature>
<dbReference type="InterPro" id="IPR050879">
    <property type="entry name" value="Acyltransferase_3"/>
</dbReference>
<gene>
    <name evidence="4" type="ORF">FHR99_001533</name>
</gene>
<dbReference type="InterPro" id="IPR043968">
    <property type="entry name" value="SGNH"/>
</dbReference>
<feature type="transmembrane region" description="Helical" evidence="1">
    <location>
        <begin position="293"/>
        <end position="313"/>
    </location>
</feature>
<feature type="transmembrane region" description="Helical" evidence="1">
    <location>
        <begin position="265"/>
        <end position="287"/>
    </location>
</feature>
<evidence type="ECO:0000313" key="5">
    <source>
        <dbReference type="Proteomes" id="UP000537130"/>
    </source>
</evidence>
<proteinExistence type="predicted"/>
<feature type="domain" description="Acyltransferase 3" evidence="2">
    <location>
        <begin position="18"/>
        <end position="341"/>
    </location>
</feature>
<feature type="transmembrane region" description="Helical" evidence="1">
    <location>
        <begin position="84"/>
        <end position="103"/>
    </location>
</feature>
<organism evidence="4 5">
    <name type="scientific">Litorivivens lipolytica</name>
    <dbReference type="NCBI Taxonomy" id="1524264"/>
    <lineage>
        <taxon>Bacteria</taxon>
        <taxon>Pseudomonadati</taxon>
        <taxon>Pseudomonadota</taxon>
        <taxon>Gammaproteobacteria</taxon>
        <taxon>Litorivivens</taxon>
    </lineage>
</organism>
<dbReference type="InterPro" id="IPR002656">
    <property type="entry name" value="Acyl_transf_3_dom"/>
</dbReference>
<dbReference type="GO" id="GO:0016747">
    <property type="term" value="F:acyltransferase activity, transferring groups other than amino-acyl groups"/>
    <property type="evidence" value="ECO:0007669"/>
    <property type="project" value="InterPro"/>
</dbReference>
<dbReference type="AlphaFoldDB" id="A0A7W4Z5N7"/>
<feature type="domain" description="SGNH" evidence="3">
    <location>
        <begin position="420"/>
        <end position="669"/>
    </location>
</feature>
<dbReference type="EMBL" id="JACHWY010000001">
    <property type="protein sequence ID" value="MBB3047297.1"/>
    <property type="molecule type" value="Genomic_DNA"/>
</dbReference>
<evidence type="ECO:0000259" key="2">
    <source>
        <dbReference type="Pfam" id="PF01757"/>
    </source>
</evidence>
<feature type="transmembrane region" description="Helical" evidence="1">
    <location>
        <begin position="43"/>
        <end position="63"/>
    </location>
</feature>